<accession>A0AA87YZ40</accession>
<keyword evidence="2" id="KW-1185">Reference proteome</keyword>
<dbReference type="AlphaFoldDB" id="A0AA87YZ40"/>
<dbReference type="EMBL" id="BTGU01005321">
    <property type="protein sequence ID" value="GMN21815.1"/>
    <property type="molecule type" value="Genomic_DNA"/>
</dbReference>
<comment type="caution">
    <text evidence="1">The sequence shown here is derived from an EMBL/GenBank/DDBJ whole genome shotgun (WGS) entry which is preliminary data.</text>
</comment>
<proteinExistence type="predicted"/>
<evidence type="ECO:0000313" key="2">
    <source>
        <dbReference type="Proteomes" id="UP001187192"/>
    </source>
</evidence>
<name>A0AA87YZ40_FICCA</name>
<protein>
    <submittedName>
        <fullName evidence="1">Uncharacterized protein</fullName>
    </submittedName>
</protein>
<dbReference type="Proteomes" id="UP001187192">
    <property type="component" value="Unassembled WGS sequence"/>
</dbReference>
<gene>
    <name evidence="1" type="ORF">TIFTF001_047323</name>
</gene>
<sequence>MKMTLAASWDSIVLEFDSTTIMSTLSFLLPRHCFLCSIICSPSLSGLVAWEVSKIPRASNFEAHNLAKWSFVCNVFAQSFFLTPPTSFLHASEFKPQLSEPVTSRRGWHSRGCSNNCQSPMSSAVSELGLALTRSVEWPRTARR</sequence>
<evidence type="ECO:0000313" key="1">
    <source>
        <dbReference type="EMBL" id="GMN21815.1"/>
    </source>
</evidence>
<reference evidence="1" key="1">
    <citation type="submission" date="2023-07" db="EMBL/GenBank/DDBJ databases">
        <title>draft genome sequence of fig (Ficus carica).</title>
        <authorList>
            <person name="Takahashi T."/>
            <person name="Nishimura K."/>
        </authorList>
    </citation>
    <scope>NUCLEOTIDE SEQUENCE</scope>
</reference>
<organism evidence="1 2">
    <name type="scientific">Ficus carica</name>
    <name type="common">Common fig</name>
    <dbReference type="NCBI Taxonomy" id="3494"/>
    <lineage>
        <taxon>Eukaryota</taxon>
        <taxon>Viridiplantae</taxon>
        <taxon>Streptophyta</taxon>
        <taxon>Embryophyta</taxon>
        <taxon>Tracheophyta</taxon>
        <taxon>Spermatophyta</taxon>
        <taxon>Magnoliopsida</taxon>
        <taxon>eudicotyledons</taxon>
        <taxon>Gunneridae</taxon>
        <taxon>Pentapetalae</taxon>
        <taxon>rosids</taxon>
        <taxon>fabids</taxon>
        <taxon>Rosales</taxon>
        <taxon>Moraceae</taxon>
        <taxon>Ficeae</taxon>
        <taxon>Ficus</taxon>
    </lineage>
</organism>